<proteinExistence type="predicted"/>
<reference evidence="3" key="1">
    <citation type="submission" date="2016-08" db="EMBL/GenBank/DDBJ databases">
        <authorList>
            <person name="Loux V."/>
            <person name="Rue O."/>
        </authorList>
    </citation>
    <scope>NUCLEOTIDE SEQUENCE [LARGE SCALE GENOMIC DNA]</scope>
    <source>
        <strain evidence="3">INRA Bc05-F1</strain>
    </source>
</reference>
<organism evidence="2 3">
    <name type="scientific">Bacillus wiedmannii</name>
    <dbReference type="NCBI Taxonomy" id="1890302"/>
    <lineage>
        <taxon>Bacteria</taxon>
        <taxon>Bacillati</taxon>
        <taxon>Bacillota</taxon>
        <taxon>Bacilli</taxon>
        <taxon>Bacillales</taxon>
        <taxon>Bacillaceae</taxon>
        <taxon>Bacillus</taxon>
        <taxon>Bacillus cereus group</taxon>
    </lineage>
</organism>
<dbReference type="InterPro" id="IPR007119">
    <property type="entry name" value="Phage_tail_spike_N"/>
</dbReference>
<evidence type="ECO:0000313" key="2">
    <source>
        <dbReference type="EMBL" id="SCC02217.1"/>
    </source>
</evidence>
<dbReference type="RefSeq" id="WP_088121546.1">
    <property type="nucleotide sequence ID" value="NZ_FMBE01000013.1"/>
</dbReference>
<gene>
    <name evidence="2" type="ORF">BC05F1_01134</name>
</gene>
<name>A0A1C4B5U7_9BACI</name>
<dbReference type="AlphaFoldDB" id="A0A1C4B5U7"/>
<sequence length="711" mass="79577">MITLYEPNEIDFTHNGIGILDKNIYDAAVEENLNGLFMFTFSYPLFAPYGTKIDGMSIIKVPTPDGDQLFRVVSPKPSMGELVVQCYHIFYDLTENLIEDIFPESTDGNGAMHRISEGCQYKHPFTFYSDIPKISSSRIVRKNPVEAILDSGQDNSFINRWGGELKRDNFDVKMLNNRGKDRGVVIQHKKNLLGYEGVVDWKSPITRIMPQGFDGLFLPEKYVDSPLINKYPHPKIRIVEFKHIKAAIGDNTDDEDAVPLEEAYKLLREAAKEMFAVQKVGQPKATYKVEFQELSQTEEYKDFAVLQRVYMGDTVTVEHEEDNLHIQAKVIAYKYDPIKKEYTNLTIGNFKNSFTDVNGKIDKIQDELADMPGSILDAAKNHATSLINSGFGGHVRVHPDRILIMDTKNEMTAQKVWQWNINGLGYSSTGINGTYETAITRDGRIVADFITTGTLNASLIVSGSIKSRNGRMGINLDNAAVEFYSLTGSPASTVSQAIGPDGREITYWTIERIRNPKASLSIGVRESNGSVGNNIFVDGESGNVAINAPFFESHAYGKFFGWCDFARPINFTPSSYVNSQIQGTSWTIDNIGGHQGAIFAPKKSGTGSLGTTTWTWAEMWVSKWNGVAFSDFTNRGVFEARVKVVDGAFDSVRNTMDRVNKESVDRDNAIRKDLDRVNDESIGRDNTISRNLDTFAEEARRRLSALESKVK</sequence>
<feature type="domain" description="Tail spike" evidence="1">
    <location>
        <begin position="156"/>
        <end position="358"/>
    </location>
</feature>
<protein>
    <submittedName>
        <fullName evidence="2">Phage endopeptidase</fullName>
    </submittedName>
</protein>
<dbReference type="Proteomes" id="UP000196052">
    <property type="component" value="Unassembled WGS sequence"/>
</dbReference>
<dbReference type="Pfam" id="PF06605">
    <property type="entry name" value="Prophage_tail"/>
    <property type="match status" value="1"/>
</dbReference>
<evidence type="ECO:0000259" key="1">
    <source>
        <dbReference type="Pfam" id="PF06605"/>
    </source>
</evidence>
<dbReference type="NCBIfam" id="TIGR01665">
    <property type="entry name" value="put_anti_recept"/>
    <property type="match status" value="1"/>
</dbReference>
<dbReference type="InterPro" id="IPR010572">
    <property type="entry name" value="Tail_dom"/>
</dbReference>
<dbReference type="EMBL" id="FMBE01000013">
    <property type="protein sequence ID" value="SCC02217.1"/>
    <property type="molecule type" value="Genomic_DNA"/>
</dbReference>
<evidence type="ECO:0000313" key="3">
    <source>
        <dbReference type="Proteomes" id="UP000196052"/>
    </source>
</evidence>
<accession>A0A1C4B5U7</accession>